<keyword evidence="1" id="KW-0812">Transmembrane</keyword>
<name>A0ABT7KK85_9HYPH</name>
<dbReference type="Proteomes" id="UP001172630">
    <property type="component" value="Unassembled WGS sequence"/>
</dbReference>
<reference evidence="2" key="1">
    <citation type="submission" date="2023-06" db="EMBL/GenBank/DDBJ databases">
        <title>Phylogenetic Diversity of Rhizobium strains.</title>
        <authorList>
            <person name="Moura F.T."/>
            <person name="Helene L.C.F."/>
            <person name="Hungria M."/>
        </authorList>
    </citation>
    <scope>NUCLEOTIDE SEQUENCE</scope>
    <source>
        <strain evidence="2">CCGE524</strain>
    </source>
</reference>
<keyword evidence="3" id="KW-1185">Reference proteome</keyword>
<evidence type="ECO:0000313" key="2">
    <source>
        <dbReference type="EMBL" id="MDL2408851.1"/>
    </source>
</evidence>
<sequence length="73" mass="8024">MDRKLKAETWALLLLFASFPVVSFGTTGGSYLVWLIGLLSLVLGGLLPVCTRFMDHSGDTVRDVGMEFDDRTS</sequence>
<gene>
    <name evidence="2" type="ORF">PY650_25065</name>
</gene>
<comment type="caution">
    <text evidence="2">The sequence shown here is derived from an EMBL/GenBank/DDBJ whole genome shotgun (WGS) entry which is preliminary data.</text>
</comment>
<keyword evidence="1" id="KW-1133">Transmembrane helix</keyword>
<organism evidence="2 3">
    <name type="scientific">Rhizobium calliandrae</name>
    <dbReference type="NCBI Taxonomy" id="1312182"/>
    <lineage>
        <taxon>Bacteria</taxon>
        <taxon>Pseudomonadati</taxon>
        <taxon>Pseudomonadota</taxon>
        <taxon>Alphaproteobacteria</taxon>
        <taxon>Hyphomicrobiales</taxon>
        <taxon>Rhizobiaceae</taxon>
        <taxon>Rhizobium/Agrobacterium group</taxon>
        <taxon>Rhizobium</taxon>
    </lineage>
</organism>
<accession>A0ABT7KK85</accession>
<keyword evidence="1" id="KW-0472">Membrane</keyword>
<evidence type="ECO:0000256" key="1">
    <source>
        <dbReference type="SAM" id="Phobius"/>
    </source>
</evidence>
<dbReference type="RefSeq" id="WP_285882295.1">
    <property type="nucleotide sequence ID" value="NZ_JARFYN010000039.1"/>
</dbReference>
<dbReference type="EMBL" id="JARFYN010000039">
    <property type="protein sequence ID" value="MDL2408851.1"/>
    <property type="molecule type" value="Genomic_DNA"/>
</dbReference>
<proteinExistence type="predicted"/>
<protein>
    <submittedName>
        <fullName evidence="2">EmrB/QacA subfamily drug resistance transporter</fullName>
    </submittedName>
</protein>
<feature type="transmembrane region" description="Helical" evidence="1">
    <location>
        <begin position="33"/>
        <end position="54"/>
    </location>
</feature>
<evidence type="ECO:0000313" key="3">
    <source>
        <dbReference type="Proteomes" id="UP001172630"/>
    </source>
</evidence>